<dbReference type="Gene3D" id="3.10.620.30">
    <property type="match status" value="1"/>
</dbReference>
<dbReference type="Pfam" id="PF01841">
    <property type="entry name" value="Transglut_core"/>
    <property type="match status" value="1"/>
</dbReference>
<dbReference type="AlphaFoldDB" id="A0A7H8N5G1"/>
<gene>
    <name evidence="2" type="ORF">HUT08_09385</name>
</gene>
<dbReference type="InterPro" id="IPR002931">
    <property type="entry name" value="Transglutaminase-like"/>
</dbReference>
<evidence type="ECO:0000259" key="1">
    <source>
        <dbReference type="SMART" id="SM00460"/>
    </source>
</evidence>
<dbReference type="Proteomes" id="UP000509303">
    <property type="component" value="Chromosome"/>
</dbReference>
<organism evidence="2 3">
    <name type="scientific">Streptomyces buecherae</name>
    <dbReference type="NCBI Taxonomy" id="2763006"/>
    <lineage>
        <taxon>Bacteria</taxon>
        <taxon>Bacillati</taxon>
        <taxon>Actinomycetota</taxon>
        <taxon>Actinomycetes</taxon>
        <taxon>Kitasatosporales</taxon>
        <taxon>Streptomycetaceae</taxon>
        <taxon>Streptomyces</taxon>
    </lineage>
</organism>
<name>A0A7H8N5G1_9ACTN</name>
<reference evidence="2 3" key="1">
    <citation type="submission" date="2020-06" db="EMBL/GenBank/DDBJ databases">
        <title>Genome mining for natural products.</title>
        <authorList>
            <person name="Zhang B."/>
            <person name="Shi J."/>
            <person name="Ge H."/>
        </authorList>
    </citation>
    <scope>NUCLEOTIDE SEQUENCE [LARGE SCALE GENOMIC DNA]</scope>
    <source>
        <strain evidence="2 3">NA00687</strain>
    </source>
</reference>
<protein>
    <submittedName>
        <fullName evidence="2">Transglutaminase domain-containing protein</fullName>
    </submittedName>
</protein>
<dbReference type="EMBL" id="CP054929">
    <property type="protein sequence ID" value="QKW49735.1"/>
    <property type="molecule type" value="Genomic_DNA"/>
</dbReference>
<evidence type="ECO:0000313" key="3">
    <source>
        <dbReference type="Proteomes" id="UP000509303"/>
    </source>
</evidence>
<keyword evidence="3" id="KW-1185">Reference proteome</keyword>
<feature type="domain" description="Transglutaminase-like" evidence="1">
    <location>
        <begin position="210"/>
        <end position="269"/>
    </location>
</feature>
<dbReference type="RefSeq" id="WP_176161469.1">
    <property type="nucleotide sequence ID" value="NZ_CP054929.1"/>
</dbReference>
<dbReference type="SUPFAM" id="SSF54001">
    <property type="entry name" value="Cysteine proteinases"/>
    <property type="match status" value="1"/>
</dbReference>
<dbReference type="SMART" id="SM00460">
    <property type="entry name" value="TGc"/>
    <property type="match status" value="1"/>
</dbReference>
<proteinExistence type="predicted"/>
<evidence type="ECO:0000313" key="2">
    <source>
        <dbReference type="EMBL" id="QKW49735.1"/>
    </source>
</evidence>
<sequence length="328" mass="35866">MTTDHRNAAGDPPASRLEAMRRGVERMIPVPTGHRDARLGVDEAAHQLGCASELVELLVAAGFPAEETPQGPRFDYHDVMNLGLQSGTGRSVAELGERSCMRLATGRPESWTAARDWRVRLAASVEGSPETVVAPLPPAPKVLGGELLAWQADIDGPGTAEARLTTRGLVDSPRTDAVRDIHDQLLDELATGVYQYGWIPGTLRAEPRTALAHRMADCVVSAWLMRERAEEAGLRARTRKGFLLGLIGVEHAWTEVYEEGRWLVLDPVLAYLGGRQRNTAPEFADFCRGSIHNRVLAWDRTAEEPLADHVSANGERILVDCRPLPLAD</sequence>
<accession>A0A7H8N5G1</accession>
<dbReference type="InterPro" id="IPR038765">
    <property type="entry name" value="Papain-like_cys_pep_sf"/>
</dbReference>